<evidence type="ECO:0000259" key="4">
    <source>
        <dbReference type="PROSITE" id="PS50181"/>
    </source>
</evidence>
<dbReference type="SMART" id="SM00612">
    <property type="entry name" value="Kelch"/>
    <property type="match status" value="2"/>
</dbReference>
<reference evidence="6" key="1">
    <citation type="submission" date="2025-08" db="UniProtKB">
        <authorList>
            <consortium name="RefSeq"/>
        </authorList>
    </citation>
    <scope>IDENTIFICATION</scope>
    <source>
        <tissue evidence="6">Etiolated seedlings</tissue>
    </source>
</reference>
<dbReference type="InterPro" id="IPR001810">
    <property type="entry name" value="F-box_dom"/>
</dbReference>
<dbReference type="GeneID" id="101497588"/>
<evidence type="ECO:0000256" key="1">
    <source>
        <dbReference type="ARBA" id="ARBA00022441"/>
    </source>
</evidence>
<dbReference type="Pfam" id="PF00646">
    <property type="entry name" value="F-box"/>
    <property type="match status" value="1"/>
</dbReference>
<dbReference type="SUPFAM" id="SSF81383">
    <property type="entry name" value="F-box domain"/>
    <property type="match status" value="1"/>
</dbReference>
<dbReference type="STRING" id="3827.A0A1S2Z1B1"/>
<evidence type="ECO:0000313" key="5">
    <source>
        <dbReference type="Proteomes" id="UP000087171"/>
    </source>
</evidence>
<evidence type="ECO:0000256" key="2">
    <source>
        <dbReference type="ARBA" id="ARBA00022737"/>
    </source>
</evidence>
<dbReference type="PANTHER" id="PTHR46344">
    <property type="entry name" value="OS02G0202900 PROTEIN"/>
    <property type="match status" value="1"/>
</dbReference>
<feature type="domain" description="F-box" evidence="4">
    <location>
        <begin position="49"/>
        <end position="103"/>
    </location>
</feature>
<gene>
    <name evidence="6" type="primary">LOC101497588</name>
</gene>
<keyword evidence="1" id="KW-0880">Kelch repeat</keyword>
<evidence type="ECO:0000313" key="6">
    <source>
        <dbReference type="RefSeq" id="XP_004513213.1"/>
    </source>
</evidence>
<protein>
    <submittedName>
        <fullName evidence="6">F-box/kelch-repeat protein At5g26960</fullName>
    </submittedName>
</protein>
<evidence type="ECO:0000256" key="3">
    <source>
        <dbReference type="SAM" id="MobiDB-lite"/>
    </source>
</evidence>
<sequence>MSPERESCNSRHFTWLMKSCFPNPHDTTTTTTTKHSSQPQPHPTSPAHATTISSLPDDIVLDFLTRVPPSSLPSLSLVCLSLVCRRWSRILHSSDFSDLRRHLKLIRHTAIALTATDFGFSAASLLDGAWNPSFFLPCYDAISLHNFHSLISQARVASIGSRIFIVGSNATVRYDTWAGTVVPRSNMIFPRKKFALAAVSGKIYIAGGCSRTSAVEEYDPITNTWSVVSHAPRRRYGCIGASTDGVFYVIGGLRIGAAEQNEISRAVLGTEARAAYASSMDLYDVEGRNWLRSRAVPGGGCVVAACASAGKVYVLTSHTVELWFWSFEAQRKCGGRGGALGEWCRIKSPPLPVQVRVDTRMRFSCVGMGEKVVLIQVAGCVNAERRGGSKEGFVLVYDCVTGEWERGADLPEVYRRAAYVSVEC</sequence>
<dbReference type="PROSITE" id="PS50181">
    <property type="entry name" value="FBOX"/>
    <property type="match status" value="1"/>
</dbReference>
<keyword evidence="2" id="KW-0677">Repeat</keyword>
<dbReference type="PaxDb" id="3827-XP_004513213.1"/>
<dbReference type="Gene3D" id="2.120.10.80">
    <property type="entry name" value="Kelch-type beta propeller"/>
    <property type="match status" value="1"/>
</dbReference>
<dbReference type="OrthoDB" id="45365at2759"/>
<name>A0A1S2Z1B1_CICAR</name>
<dbReference type="eggNOG" id="KOG1072">
    <property type="taxonomic scope" value="Eukaryota"/>
</dbReference>
<feature type="region of interest" description="Disordered" evidence="3">
    <location>
        <begin position="26"/>
        <end position="49"/>
    </location>
</feature>
<accession>A0A1S2Z1B1</accession>
<dbReference type="InterPro" id="IPR006652">
    <property type="entry name" value="Kelch_1"/>
</dbReference>
<dbReference type="Proteomes" id="UP000087171">
    <property type="component" value="Unplaced"/>
</dbReference>
<dbReference type="Pfam" id="PF01344">
    <property type="entry name" value="Kelch_1"/>
    <property type="match status" value="1"/>
</dbReference>
<dbReference type="InterPro" id="IPR036047">
    <property type="entry name" value="F-box-like_dom_sf"/>
</dbReference>
<keyword evidence="5" id="KW-1185">Reference proteome</keyword>
<organism evidence="5 6">
    <name type="scientific">Cicer arietinum</name>
    <name type="common">Chickpea</name>
    <name type="synonym">Garbanzo</name>
    <dbReference type="NCBI Taxonomy" id="3827"/>
    <lineage>
        <taxon>Eukaryota</taxon>
        <taxon>Viridiplantae</taxon>
        <taxon>Streptophyta</taxon>
        <taxon>Embryophyta</taxon>
        <taxon>Tracheophyta</taxon>
        <taxon>Spermatophyta</taxon>
        <taxon>Magnoliopsida</taxon>
        <taxon>eudicotyledons</taxon>
        <taxon>Gunneridae</taxon>
        <taxon>Pentapetalae</taxon>
        <taxon>rosids</taxon>
        <taxon>fabids</taxon>
        <taxon>Fabales</taxon>
        <taxon>Fabaceae</taxon>
        <taxon>Papilionoideae</taxon>
        <taxon>50 kb inversion clade</taxon>
        <taxon>NPAAA clade</taxon>
        <taxon>Hologalegina</taxon>
        <taxon>IRL clade</taxon>
        <taxon>Cicereae</taxon>
        <taxon>Cicer</taxon>
    </lineage>
</organism>
<dbReference type="PANTHER" id="PTHR46344:SF16">
    <property type="entry name" value="KELCH MOTIF FAMILY PROTEIN, EXPRESSED"/>
    <property type="match status" value="1"/>
</dbReference>
<dbReference type="InterPro" id="IPR015915">
    <property type="entry name" value="Kelch-typ_b-propeller"/>
</dbReference>
<dbReference type="SUPFAM" id="SSF117281">
    <property type="entry name" value="Kelch motif"/>
    <property type="match status" value="1"/>
</dbReference>
<dbReference type="KEGG" id="cam:101497588"/>
<dbReference type="AlphaFoldDB" id="A0A1S2Z1B1"/>
<proteinExistence type="predicted"/>
<dbReference type="RefSeq" id="XP_004513213.1">
    <property type="nucleotide sequence ID" value="XM_004513156.2"/>
</dbReference>
<feature type="compositionally biased region" description="Low complexity" evidence="3">
    <location>
        <begin position="27"/>
        <end position="49"/>
    </location>
</feature>